<dbReference type="NCBIfam" id="NF033592">
    <property type="entry name" value="transpos_IS4_1"/>
    <property type="match status" value="1"/>
</dbReference>
<organism evidence="7 8">
    <name type="scientific">Draconibacterium orientale</name>
    <dbReference type="NCBI Taxonomy" id="1168034"/>
    <lineage>
        <taxon>Bacteria</taxon>
        <taxon>Pseudomonadati</taxon>
        <taxon>Bacteroidota</taxon>
        <taxon>Bacteroidia</taxon>
        <taxon>Marinilabiliales</taxon>
        <taxon>Prolixibacteraceae</taxon>
        <taxon>Draconibacterium</taxon>
    </lineage>
</organism>
<gene>
    <name evidence="7" type="ORF">FH5T_21630</name>
</gene>
<keyword evidence="3" id="KW-0238">DNA-binding</keyword>
<keyword evidence="8" id="KW-1185">Reference proteome</keyword>
<evidence type="ECO:0000256" key="4">
    <source>
        <dbReference type="ARBA" id="ARBA00023172"/>
    </source>
</evidence>
<keyword evidence="2" id="KW-0815">Transposition</keyword>
<dbReference type="Pfam" id="PF01609">
    <property type="entry name" value="DDE_Tnp_1"/>
    <property type="match status" value="1"/>
</dbReference>
<dbReference type="InterPro" id="IPR047952">
    <property type="entry name" value="Transpos_IS4"/>
</dbReference>
<comment type="similarity">
    <text evidence="1">Belongs to the transposase 11 family.</text>
</comment>
<keyword evidence="5" id="KW-1133">Transmembrane helix</keyword>
<feature type="domain" description="Transposase IS4-like" evidence="6">
    <location>
        <begin position="152"/>
        <end position="349"/>
    </location>
</feature>
<evidence type="ECO:0000256" key="2">
    <source>
        <dbReference type="ARBA" id="ARBA00022578"/>
    </source>
</evidence>
<feature type="transmembrane region" description="Helical" evidence="5">
    <location>
        <begin position="336"/>
        <end position="354"/>
    </location>
</feature>
<accession>A0ABM5QC50</accession>
<dbReference type="PANTHER" id="PTHR33258:SF1">
    <property type="entry name" value="TRANSPOSASE INSL FOR INSERTION SEQUENCE ELEMENT IS186A-RELATED"/>
    <property type="match status" value="1"/>
</dbReference>
<keyword evidence="5" id="KW-0472">Membrane</keyword>
<dbReference type="Gene3D" id="3.90.350.10">
    <property type="entry name" value="Transposase Inhibitor Protein From Tn5, Chain A, domain 1"/>
    <property type="match status" value="1"/>
</dbReference>
<evidence type="ECO:0000256" key="1">
    <source>
        <dbReference type="ARBA" id="ARBA00010075"/>
    </source>
</evidence>
<proteinExistence type="inferred from homology"/>
<dbReference type="Proteomes" id="UP000023772">
    <property type="component" value="Chromosome"/>
</dbReference>
<evidence type="ECO:0000256" key="3">
    <source>
        <dbReference type="ARBA" id="ARBA00023125"/>
    </source>
</evidence>
<evidence type="ECO:0000313" key="8">
    <source>
        <dbReference type="Proteomes" id="UP000023772"/>
    </source>
</evidence>
<reference evidence="7 8" key="1">
    <citation type="submission" date="2014-03" db="EMBL/GenBank/DDBJ databases">
        <title>Complete genome sequence of a deeply braunched marine Bacteroidia bacterium Draconibacterium orientale type strain FH5T.</title>
        <authorList>
            <person name="Li X."/>
            <person name="Wang X."/>
            <person name="Xie Z."/>
            <person name="Du Z."/>
            <person name="Chen G."/>
        </authorList>
    </citation>
    <scope>NUCLEOTIDE SEQUENCE [LARGE SCALE GENOMIC DNA]</scope>
    <source>
        <strain evidence="7 8">FH5</strain>
    </source>
</reference>
<evidence type="ECO:0000313" key="7">
    <source>
        <dbReference type="EMBL" id="AHW61338.1"/>
    </source>
</evidence>
<dbReference type="InterPro" id="IPR012337">
    <property type="entry name" value="RNaseH-like_sf"/>
</dbReference>
<protein>
    <submittedName>
        <fullName evidence="7">Transposase</fullName>
    </submittedName>
</protein>
<keyword evidence="4" id="KW-0233">DNA recombination</keyword>
<sequence>MTGKQAKISVTELLSLLPDEELNKIARRTKVNYYVKVLDGKSIFCLILYALVECQRNSLRTMEDIFNSPQFKFLFNLDATQTVRHSSISERLSVINIEFFQQAYELTYEYFSTYYNRIQRENVRLIRVDSSMVAEAANKLIEGMNIGRKKDGKKQIKYTVAFDGDLPCMTKIFTNRQCLSEDITIPQVVFDYARKDQNAIFTFDRGVNKREVYRKLSNQGTGFVTRLNPGAKFKLVRELEEGNNRTVGALELIRDIEVQLTKNRKEYRKFSDETFRLIITRHPEDGTEYWFLTNLFDIDVEEVLQHYKKRWDIEVFFRFLKQELNFSHITSTNPNGIAVMMYMTMITAMMVLIYKKLNNIGYKTAVRRISLELNELIIKMIVKHCGGDPSLVFR</sequence>
<name>A0ABM5QC50_9BACT</name>
<dbReference type="EMBL" id="CP007451">
    <property type="protein sequence ID" value="AHW61338.1"/>
    <property type="molecule type" value="Genomic_DNA"/>
</dbReference>
<evidence type="ECO:0000259" key="6">
    <source>
        <dbReference type="Pfam" id="PF01609"/>
    </source>
</evidence>
<dbReference type="InterPro" id="IPR002559">
    <property type="entry name" value="Transposase_11"/>
</dbReference>
<dbReference type="PANTHER" id="PTHR33258">
    <property type="entry name" value="TRANSPOSASE INSL FOR INSERTION SEQUENCE ELEMENT IS186A-RELATED"/>
    <property type="match status" value="1"/>
</dbReference>
<dbReference type="SUPFAM" id="SSF53098">
    <property type="entry name" value="Ribonuclease H-like"/>
    <property type="match status" value="1"/>
</dbReference>
<evidence type="ECO:0000256" key="5">
    <source>
        <dbReference type="SAM" id="Phobius"/>
    </source>
</evidence>
<keyword evidence="5" id="KW-0812">Transmembrane</keyword>